<dbReference type="EMBL" id="KV018509">
    <property type="protein sequence ID" value="KZV16911.1"/>
    <property type="molecule type" value="Genomic_DNA"/>
</dbReference>
<dbReference type="Proteomes" id="UP000250235">
    <property type="component" value="Unassembled WGS sequence"/>
</dbReference>
<accession>A0A2Z7A6M1</accession>
<evidence type="ECO:0000313" key="3">
    <source>
        <dbReference type="Proteomes" id="UP000250235"/>
    </source>
</evidence>
<dbReference type="OrthoDB" id="1304922at2759"/>
<evidence type="ECO:0000313" key="2">
    <source>
        <dbReference type="EMBL" id="KZV16911.1"/>
    </source>
</evidence>
<protein>
    <submittedName>
        <fullName evidence="2">Uncharacterized protein</fullName>
    </submittedName>
</protein>
<feature type="region of interest" description="Disordered" evidence="1">
    <location>
        <begin position="1"/>
        <end position="64"/>
    </location>
</feature>
<evidence type="ECO:0000256" key="1">
    <source>
        <dbReference type="SAM" id="MobiDB-lite"/>
    </source>
</evidence>
<sequence>MGGQSLGQSQQGSAGGSSQRQQPFVPSQRYGFQPREPSRFGVPSRPQFPETAAGSSECLDERVG</sequence>
<organism evidence="2 3">
    <name type="scientific">Dorcoceras hygrometricum</name>
    <dbReference type="NCBI Taxonomy" id="472368"/>
    <lineage>
        <taxon>Eukaryota</taxon>
        <taxon>Viridiplantae</taxon>
        <taxon>Streptophyta</taxon>
        <taxon>Embryophyta</taxon>
        <taxon>Tracheophyta</taxon>
        <taxon>Spermatophyta</taxon>
        <taxon>Magnoliopsida</taxon>
        <taxon>eudicotyledons</taxon>
        <taxon>Gunneridae</taxon>
        <taxon>Pentapetalae</taxon>
        <taxon>asterids</taxon>
        <taxon>lamiids</taxon>
        <taxon>Lamiales</taxon>
        <taxon>Gesneriaceae</taxon>
        <taxon>Didymocarpoideae</taxon>
        <taxon>Trichosporeae</taxon>
        <taxon>Loxocarpinae</taxon>
        <taxon>Dorcoceras</taxon>
    </lineage>
</organism>
<reference evidence="2 3" key="1">
    <citation type="journal article" date="2015" name="Proc. Natl. Acad. Sci. U.S.A.">
        <title>The resurrection genome of Boea hygrometrica: A blueprint for survival of dehydration.</title>
        <authorList>
            <person name="Xiao L."/>
            <person name="Yang G."/>
            <person name="Zhang L."/>
            <person name="Yang X."/>
            <person name="Zhao S."/>
            <person name="Ji Z."/>
            <person name="Zhou Q."/>
            <person name="Hu M."/>
            <person name="Wang Y."/>
            <person name="Chen M."/>
            <person name="Xu Y."/>
            <person name="Jin H."/>
            <person name="Xiao X."/>
            <person name="Hu G."/>
            <person name="Bao F."/>
            <person name="Hu Y."/>
            <person name="Wan P."/>
            <person name="Li L."/>
            <person name="Deng X."/>
            <person name="Kuang T."/>
            <person name="Xiang C."/>
            <person name="Zhu J.K."/>
            <person name="Oliver M.J."/>
            <person name="He Y."/>
        </authorList>
    </citation>
    <scope>NUCLEOTIDE SEQUENCE [LARGE SCALE GENOMIC DNA]</scope>
    <source>
        <strain evidence="3">cv. XS01</strain>
    </source>
</reference>
<dbReference type="AlphaFoldDB" id="A0A2Z7A6M1"/>
<keyword evidence="3" id="KW-1185">Reference proteome</keyword>
<name>A0A2Z7A6M1_9LAMI</name>
<gene>
    <name evidence="2" type="ORF">F511_36633</name>
</gene>
<feature type="compositionally biased region" description="Low complexity" evidence="1">
    <location>
        <begin position="1"/>
        <end position="22"/>
    </location>
</feature>
<proteinExistence type="predicted"/>